<dbReference type="SUPFAM" id="SSF49562">
    <property type="entry name" value="C2 domain (Calcium/lipid-binding domain, CaLB)"/>
    <property type="match status" value="1"/>
</dbReference>
<dbReference type="OrthoDB" id="2436262at2759"/>
<feature type="domain" description="C2" evidence="2">
    <location>
        <begin position="1"/>
        <end position="104"/>
    </location>
</feature>
<gene>
    <name evidence="3" type="ORF">BG011_009975</name>
</gene>
<proteinExistence type="predicted"/>
<evidence type="ECO:0000259" key="2">
    <source>
        <dbReference type="PROSITE" id="PS50004"/>
    </source>
</evidence>
<keyword evidence="4" id="KW-1185">Reference proteome</keyword>
<dbReference type="PANTHER" id="PTHR46980:SF2">
    <property type="entry name" value="TRICALBIN-1-RELATED"/>
    <property type="match status" value="1"/>
</dbReference>
<comment type="caution">
    <text evidence="3">The sequence shown here is derived from an EMBL/GenBank/DDBJ whole genome shotgun (WGS) entry which is preliminary data.</text>
</comment>
<dbReference type="PROSITE" id="PS50004">
    <property type="entry name" value="C2"/>
    <property type="match status" value="1"/>
</dbReference>
<feature type="region of interest" description="Disordered" evidence="1">
    <location>
        <begin position="220"/>
        <end position="270"/>
    </location>
</feature>
<organism evidence="3 4">
    <name type="scientific">Mortierella polycephala</name>
    <dbReference type="NCBI Taxonomy" id="41804"/>
    <lineage>
        <taxon>Eukaryota</taxon>
        <taxon>Fungi</taxon>
        <taxon>Fungi incertae sedis</taxon>
        <taxon>Mucoromycota</taxon>
        <taxon>Mortierellomycotina</taxon>
        <taxon>Mortierellomycetes</taxon>
        <taxon>Mortierellales</taxon>
        <taxon>Mortierellaceae</taxon>
        <taxon>Mortierella</taxon>
    </lineage>
</organism>
<evidence type="ECO:0000313" key="3">
    <source>
        <dbReference type="EMBL" id="KAG0248720.1"/>
    </source>
</evidence>
<feature type="compositionally biased region" description="Polar residues" evidence="1">
    <location>
        <begin position="228"/>
        <end position="251"/>
    </location>
</feature>
<dbReference type="InterPro" id="IPR052455">
    <property type="entry name" value="Tricalbin_domain"/>
</dbReference>
<name>A0A9P6PLD2_9FUNG</name>
<accession>A0A9P6PLD2</accession>
<dbReference type="Gene3D" id="2.60.40.150">
    <property type="entry name" value="C2 domain"/>
    <property type="match status" value="1"/>
</dbReference>
<evidence type="ECO:0000313" key="4">
    <source>
        <dbReference type="Proteomes" id="UP000726737"/>
    </source>
</evidence>
<dbReference type="EMBL" id="JAAAJA010000933">
    <property type="protein sequence ID" value="KAG0248720.1"/>
    <property type="molecule type" value="Genomic_DNA"/>
</dbReference>
<reference evidence="3" key="1">
    <citation type="journal article" date="2020" name="Fungal Divers.">
        <title>Resolving the Mortierellaceae phylogeny through synthesis of multi-gene phylogenetics and phylogenomics.</title>
        <authorList>
            <person name="Vandepol N."/>
            <person name="Liber J."/>
            <person name="Desiro A."/>
            <person name="Na H."/>
            <person name="Kennedy M."/>
            <person name="Barry K."/>
            <person name="Grigoriev I.V."/>
            <person name="Miller A.N."/>
            <person name="O'Donnell K."/>
            <person name="Stajich J.E."/>
            <person name="Bonito G."/>
        </authorList>
    </citation>
    <scope>NUCLEOTIDE SEQUENCE</scope>
    <source>
        <strain evidence="3">KOD948</strain>
    </source>
</reference>
<dbReference type="Pfam" id="PF00168">
    <property type="entry name" value="C2"/>
    <property type="match status" value="1"/>
</dbReference>
<dbReference type="Proteomes" id="UP000726737">
    <property type="component" value="Unassembled WGS sequence"/>
</dbReference>
<evidence type="ECO:0000256" key="1">
    <source>
        <dbReference type="SAM" id="MobiDB-lite"/>
    </source>
</evidence>
<dbReference type="SMART" id="SM00239">
    <property type="entry name" value="C2"/>
    <property type="match status" value="1"/>
</dbReference>
<dbReference type="InterPro" id="IPR035892">
    <property type="entry name" value="C2_domain_sf"/>
</dbReference>
<dbReference type="InterPro" id="IPR000008">
    <property type="entry name" value="C2_dom"/>
</dbReference>
<dbReference type="PRINTS" id="PR00360">
    <property type="entry name" value="C2DOMAIN"/>
</dbReference>
<dbReference type="PANTHER" id="PTHR46980">
    <property type="entry name" value="TRICALBIN-1-RELATED"/>
    <property type="match status" value="1"/>
</dbReference>
<dbReference type="AlphaFoldDB" id="A0A9P6PLD2"/>
<sequence length="270" mass="27607">MGNLTVNLVRANNSIAADRGGASDPYLVFKVNGKEVYKSEVIKKTLNPEYNETFVVPISSRVDDEFSFEVFDWNQLAVDKSLGVGALGLGNLQLVLLNDHMVPLQNKHNQGEVQLRLKFMPEFLSSNKRKSGFGATFLGGGVNLVAEGGQAFGKAGMTGVGVFADGIGAVGQGTIKGVGAVGQGAVKGVGAVGQGAMKGVGAVGKGVFGGLSAGVSAVGFNKKADPSKPTNTSVPATPVSSNPMSQPQTVVPTGGIDAAAMGSSQSFEFQ</sequence>
<protein>
    <recommendedName>
        <fullName evidence="2">C2 domain-containing protein</fullName>
    </recommendedName>
</protein>